<dbReference type="Gene3D" id="3.40.50.300">
    <property type="entry name" value="P-loop containing nucleotide triphosphate hydrolases"/>
    <property type="match status" value="1"/>
</dbReference>
<evidence type="ECO:0000313" key="9">
    <source>
        <dbReference type="Proteomes" id="UP001277761"/>
    </source>
</evidence>
<accession>A0ABU4VI40</accession>
<dbReference type="InterPro" id="IPR027417">
    <property type="entry name" value="P-loop_NTPase"/>
</dbReference>
<dbReference type="SUPFAM" id="SSF46894">
    <property type="entry name" value="C-terminal effector domain of the bipartite response regulators"/>
    <property type="match status" value="1"/>
</dbReference>
<keyword evidence="9" id="KW-1185">Reference proteome</keyword>
<dbReference type="PANTHER" id="PTHR35807">
    <property type="entry name" value="TRANSCRIPTIONAL REGULATOR REDD-RELATED"/>
    <property type="match status" value="1"/>
</dbReference>
<feature type="compositionally biased region" description="Low complexity" evidence="6">
    <location>
        <begin position="272"/>
        <end position="281"/>
    </location>
</feature>
<dbReference type="InterPro" id="IPR011990">
    <property type="entry name" value="TPR-like_helical_dom_sf"/>
</dbReference>
<evidence type="ECO:0000256" key="3">
    <source>
        <dbReference type="ARBA" id="ARBA00023125"/>
    </source>
</evidence>
<dbReference type="Pfam" id="PF03704">
    <property type="entry name" value="BTAD"/>
    <property type="match status" value="1"/>
</dbReference>
<feature type="DNA-binding region" description="OmpR/PhoB-type" evidence="5">
    <location>
        <begin position="4"/>
        <end position="110"/>
    </location>
</feature>
<evidence type="ECO:0000256" key="1">
    <source>
        <dbReference type="ARBA" id="ARBA00005820"/>
    </source>
</evidence>
<proteinExistence type="inferred from homology"/>
<dbReference type="InterPro" id="IPR001867">
    <property type="entry name" value="OmpR/PhoB-type_DNA-bd"/>
</dbReference>
<sequence length="1148" mass="120839">MPDALETTLADGVAYRLLGALAAERWSDGTPAPIPLGAPKQRAVLALLLLQRGRVVTTERLAEALWGDAPPPSATASIQAYVSNLRRALREAAGATPPIVRRGPGYVLTVDPARLDLARVEAAMPALREAGAARAWPTLLERAEAVLAEWRGAPLEELGELPWVAGEAAALEELRAEARDARIAALLALGHAARATAAAQELRAAHPLRDRGCWLEMVALHAAGRTGDALERYREHARRVDAELGLEPGRELRELQAAILAEESWVAHWPRPDAAAPDAAPSEPLHVEPPVAERPGTVPAADAPPTVLSDGAAAVEDELVGRGGELPQLGAVLDDARAGRTRWVVLAGPAGIGKTRLAEEIAARARAAGGREAWGRCSDEDGAPAWWPIRQVVRALGEDPDALLVPPSGVDTDAARFVLYERVAGALERAAGDGPLAIVVDDVQWADETSVRCLTHLAAALRGLPLVVALTLRDDEDPVVAQALLAAVAREGGVQLRVGPLAVAEVGELARRIAGESLSAEQVTELALHTGGNPLFVREYARLPSAERARGDVPLAVRAVLGRRLAGLDPEVVGVLRAAAVAGDAIEMDSLTAATGMDGDALADLLDEAADEHVLVVSPDTGGYAFAHGLLRQQLLEGIPTMRRARLHARIAGALAGDADGDAISRRAHHLLAALPHVDPAEALGACRAAAAVAEQRWSAETAAEWWAAALRASALRPAAERSVAEEDELRVAQIAALARAGRYQTLLDRVDAALLDAVRERRWPTAGALASAVLRAAGAWPWISYGEDTTALQDRLTQVAPLVREDPVAHVRVLAAAAVGTCYDPDGAVPDRRTAEALARAEELGDPAVLADARLARLVSYTGVTHQAERSLAIANALIEEGDRHGDAGGPRLGDAPLLHDPAHRARLDATIARATSSLDRFQLGDVAGATRVVAEAVNEADLRRLQVVRIQLRWMQGNLAAWRGEHDLAAREFAIARRVHGQTELYNAGAGTLSALALQRERGGLRDADPGDAPEQDAWIAAIAAERGERDVAGAAVDRWLDAPRPWVWLTLGHAVLVAHAIADAGLADRAQRAIALLEPFAGRIAAIGHVGTVGPVDLALGRLHALAGGRDRALALLHGARELAERTGGRPSVARAHRALAALGA</sequence>
<dbReference type="PANTHER" id="PTHR35807:SF1">
    <property type="entry name" value="TRANSCRIPTIONAL REGULATOR REDD"/>
    <property type="match status" value="1"/>
</dbReference>
<dbReference type="InterPro" id="IPR005158">
    <property type="entry name" value="BTAD"/>
</dbReference>
<dbReference type="InterPro" id="IPR051677">
    <property type="entry name" value="AfsR-DnrI-RedD_regulator"/>
</dbReference>
<evidence type="ECO:0000256" key="2">
    <source>
        <dbReference type="ARBA" id="ARBA00023015"/>
    </source>
</evidence>
<dbReference type="Gene3D" id="1.25.40.10">
    <property type="entry name" value="Tetratricopeptide repeat domain"/>
    <property type="match status" value="1"/>
</dbReference>
<reference evidence="8 9" key="1">
    <citation type="submission" date="2023-11" db="EMBL/GenBank/DDBJ databases">
        <authorList>
            <person name="Xu M."/>
            <person name="Jiang T."/>
        </authorList>
    </citation>
    <scope>NUCLEOTIDE SEQUENCE [LARGE SCALE GENOMIC DNA]</scope>
    <source>
        <strain evidence="8 9">SD</strain>
    </source>
</reference>
<dbReference type="Pfam" id="PF00486">
    <property type="entry name" value="Trans_reg_C"/>
    <property type="match status" value="1"/>
</dbReference>
<dbReference type="InterPro" id="IPR041664">
    <property type="entry name" value="AAA_16"/>
</dbReference>
<protein>
    <submittedName>
        <fullName evidence="8">BTAD domain-containing putative transcriptional regulator</fullName>
    </submittedName>
</protein>
<evidence type="ECO:0000259" key="7">
    <source>
        <dbReference type="PROSITE" id="PS51755"/>
    </source>
</evidence>
<gene>
    <name evidence="8" type="ORF">SK069_05495</name>
</gene>
<dbReference type="SUPFAM" id="SSF52540">
    <property type="entry name" value="P-loop containing nucleoside triphosphate hydrolases"/>
    <property type="match status" value="1"/>
</dbReference>
<dbReference type="Pfam" id="PF13191">
    <property type="entry name" value="AAA_16"/>
    <property type="match status" value="1"/>
</dbReference>
<dbReference type="Gene3D" id="1.10.10.10">
    <property type="entry name" value="Winged helix-like DNA-binding domain superfamily/Winged helix DNA-binding domain"/>
    <property type="match status" value="1"/>
</dbReference>
<dbReference type="InterPro" id="IPR036388">
    <property type="entry name" value="WH-like_DNA-bd_sf"/>
</dbReference>
<evidence type="ECO:0000256" key="6">
    <source>
        <dbReference type="SAM" id="MobiDB-lite"/>
    </source>
</evidence>
<keyword evidence="4" id="KW-0804">Transcription</keyword>
<dbReference type="SMART" id="SM01043">
    <property type="entry name" value="BTAD"/>
    <property type="match status" value="1"/>
</dbReference>
<dbReference type="Proteomes" id="UP001277761">
    <property type="component" value="Unassembled WGS sequence"/>
</dbReference>
<dbReference type="CDD" id="cd15831">
    <property type="entry name" value="BTAD"/>
    <property type="match status" value="1"/>
</dbReference>
<evidence type="ECO:0000256" key="4">
    <source>
        <dbReference type="ARBA" id="ARBA00023163"/>
    </source>
</evidence>
<dbReference type="InterPro" id="IPR016032">
    <property type="entry name" value="Sig_transdc_resp-reg_C-effctor"/>
</dbReference>
<comment type="similarity">
    <text evidence="1">Belongs to the AfsR/DnrI/RedD regulatory family.</text>
</comment>
<dbReference type="SMART" id="SM00862">
    <property type="entry name" value="Trans_reg_C"/>
    <property type="match status" value="1"/>
</dbReference>
<organism evidence="8 9">
    <name type="scientific">Patulibacter brassicae</name>
    <dbReference type="NCBI Taxonomy" id="1705717"/>
    <lineage>
        <taxon>Bacteria</taxon>
        <taxon>Bacillati</taxon>
        <taxon>Actinomycetota</taxon>
        <taxon>Thermoleophilia</taxon>
        <taxon>Solirubrobacterales</taxon>
        <taxon>Patulibacteraceae</taxon>
        <taxon>Patulibacter</taxon>
    </lineage>
</organism>
<evidence type="ECO:0000313" key="8">
    <source>
        <dbReference type="EMBL" id="MDX8151037.1"/>
    </source>
</evidence>
<comment type="caution">
    <text evidence="8">The sequence shown here is derived from an EMBL/GenBank/DDBJ whole genome shotgun (WGS) entry which is preliminary data.</text>
</comment>
<dbReference type="EMBL" id="JAXAVX010000002">
    <property type="protein sequence ID" value="MDX8151037.1"/>
    <property type="molecule type" value="Genomic_DNA"/>
</dbReference>
<dbReference type="RefSeq" id="WP_319953190.1">
    <property type="nucleotide sequence ID" value="NZ_JAXAVX010000002.1"/>
</dbReference>
<dbReference type="CDD" id="cd00383">
    <property type="entry name" value="trans_reg_C"/>
    <property type="match status" value="1"/>
</dbReference>
<feature type="domain" description="OmpR/PhoB-type" evidence="7">
    <location>
        <begin position="4"/>
        <end position="110"/>
    </location>
</feature>
<dbReference type="SUPFAM" id="SSF48452">
    <property type="entry name" value="TPR-like"/>
    <property type="match status" value="1"/>
</dbReference>
<keyword evidence="3 5" id="KW-0238">DNA-binding</keyword>
<keyword evidence="2" id="KW-0805">Transcription regulation</keyword>
<feature type="region of interest" description="Disordered" evidence="6">
    <location>
        <begin position="272"/>
        <end position="296"/>
    </location>
</feature>
<dbReference type="PROSITE" id="PS51755">
    <property type="entry name" value="OMPR_PHOB"/>
    <property type="match status" value="1"/>
</dbReference>
<name>A0ABU4VI40_9ACTN</name>
<evidence type="ECO:0000256" key="5">
    <source>
        <dbReference type="PROSITE-ProRule" id="PRU01091"/>
    </source>
</evidence>